<evidence type="ECO:0000256" key="6">
    <source>
        <dbReference type="ARBA" id="ARBA00023033"/>
    </source>
</evidence>
<dbReference type="Gene3D" id="1.10.630.10">
    <property type="entry name" value="Cytochrome P450"/>
    <property type="match status" value="1"/>
</dbReference>
<dbReference type="InterPro" id="IPR001128">
    <property type="entry name" value="Cyt_P450"/>
</dbReference>
<keyword evidence="8" id="KW-1133">Transmembrane helix</keyword>
<evidence type="ECO:0000256" key="2">
    <source>
        <dbReference type="ARBA" id="ARBA00010617"/>
    </source>
</evidence>
<evidence type="ECO:0000313" key="9">
    <source>
        <dbReference type="EMBL" id="KAJ5540922.1"/>
    </source>
</evidence>
<evidence type="ECO:0000313" key="10">
    <source>
        <dbReference type="Proteomes" id="UP001220324"/>
    </source>
</evidence>
<dbReference type="GO" id="GO:0020037">
    <property type="term" value="F:heme binding"/>
    <property type="evidence" value="ECO:0007669"/>
    <property type="project" value="InterPro"/>
</dbReference>
<evidence type="ECO:0000256" key="1">
    <source>
        <dbReference type="ARBA" id="ARBA00001971"/>
    </source>
</evidence>
<keyword evidence="3 7" id="KW-0479">Metal-binding</keyword>
<dbReference type="InterPro" id="IPR036396">
    <property type="entry name" value="Cyt_P450_sf"/>
</dbReference>
<name>A0AAD6CVK9_9EURO</name>
<dbReference type="PANTHER" id="PTHR24305:SF187">
    <property type="entry name" value="P450, PUTATIVE (EUROFUNG)-RELATED"/>
    <property type="match status" value="1"/>
</dbReference>
<keyword evidence="4" id="KW-0560">Oxidoreductase</keyword>
<feature type="binding site" description="axial binding residue" evidence="7">
    <location>
        <position position="442"/>
    </location>
    <ligand>
        <name>heme</name>
        <dbReference type="ChEBI" id="CHEBI:30413"/>
    </ligand>
    <ligandPart>
        <name>Fe</name>
        <dbReference type="ChEBI" id="CHEBI:18248"/>
    </ligandPart>
</feature>
<organism evidence="9 10">
    <name type="scientific">Penicillium frequentans</name>
    <dbReference type="NCBI Taxonomy" id="3151616"/>
    <lineage>
        <taxon>Eukaryota</taxon>
        <taxon>Fungi</taxon>
        <taxon>Dikarya</taxon>
        <taxon>Ascomycota</taxon>
        <taxon>Pezizomycotina</taxon>
        <taxon>Eurotiomycetes</taxon>
        <taxon>Eurotiomycetidae</taxon>
        <taxon>Eurotiales</taxon>
        <taxon>Aspergillaceae</taxon>
        <taxon>Penicillium</taxon>
    </lineage>
</organism>
<reference evidence="9 10" key="1">
    <citation type="journal article" date="2023" name="IMA Fungus">
        <title>Comparative genomic study of the Penicillium genus elucidates a diverse pangenome and 15 lateral gene transfer events.</title>
        <authorList>
            <person name="Petersen C."/>
            <person name="Sorensen T."/>
            <person name="Nielsen M.R."/>
            <person name="Sondergaard T.E."/>
            <person name="Sorensen J.L."/>
            <person name="Fitzpatrick D.A."/>
            <person name="Frisvad J.C."/>
            <person name="Nielsen K.L."/>
        </authorList>
    </citation>
    <scope>NUCLEOTIDE SEQUENCE [LARGE SCALE GENOMIC DNA]</scope>
    <source>
        <strain evidence="9 10">IBT 35679</strain>
    </source>
</reference>
<feature type="transmembrane region" description="Helical" evidence="8">
    <location>
        <begin position="35"/>
        <end position="54"/>
    </location>
</feature>
<dbReference type="PRINTS" id="PR00463">
    <property type="entry name" value="EP450I"/>
</dbReference>
<dbReference type="SUPFAM" id="SSF48264">
    <property type="entry name" value="Cytochrome P450"/>
    <property type="match status" value="1"/>
</dbReference>
<evidence type="ECO:0000256" key="4">
    <source>
        <dbReference type="ARBA" id="ARBA00023002"/>
    </source>
</evidence>
<keyword evidence="8" id="KW-0812">Transmembrane</keyword>
<dbReference type="GO" id="GO:0016705">
    <property type="term" value="F:oxidoreductase activity, acting on paired donors, with incorporation or reduction of molecular oxygen"/>
    <property type="evidence" value="ECO:0007669"/>
    <property type="project" value="InterPro"/>
</dbReference>
<dbReference type="Proteomes" id="UP001220324">
    <property type="component" value="Unassembled WGS sequence"/>
</dbReference>
<dbReference type="InterPro" id="IPR050121">
    <property type="entry name" value="Cytochrome_P450_monoxygenase"/>
</dbReference>
<evidence type="ECO:0000256" key="8">
    <source>
        <dbReference type="SAM" id="Phobius"/>
    </source>
</evidence>
<protein>
    <submittedName>
        <fullName evidence="9">Cytochrome P450</fullName>
    </submittedName>
</protein>
<dbReference type="EMBL" id="JAQIZZ010000005">
    <property type="protein sequence ID" value="KAJ5540922.1"/>
    <property type="molecule type" value="Genomic_DNA"/>
</dbReference>
<gene>
    <name evidence="9" type="ORF">N7494_005998</name>
</gene>
<feature type="transmembrane region" description="Helical" evidence="8">
    <location>
        <begin position="6"/>
        <end position="23"/>
    </location>
</feature>
<comment type="cofactor">
    <cofactor evidence="1 7">
        <name>heme</name>
        <dbReference type="ChEBI" id="CHEBI:30413"/>
    </cofactor>
</comment>
<comment type="similarity">
    <text evidence="2">Belongs to the cytochrome P450 family.</text>
</comment>
<sequence length="504" mass="58172">MISSFLNLSLAAGLGLISHRFYFIHGEHDRYADSIARVAVLAFGLITFYEWHIEASLSKAVIQAISLAAAYCGALFTSMFFYRLVQSPLTHLPGPFWAKVTKLYHVGHILRADNYRYMNKLFHQYGDVIRTGPNEVTLFTPEAFNQIYGPDSRCIRGVYYDMMLPLVSLVTTRHKHIHTHKRKLWDQGFSIKALEALEPKVYEYADELVHQLRQRLKTPVEIGRWFEYFTFDLMGLVGFNYKFNLLQTQKHVALDMYNAGHPVLGVVTPAPWIYHLTAAIPYGQEGYHMFARWAEGGLREKLKEPSGQRDVLNYVIEDARQRGPVEQSWKHILGDYILFITAGSDPQRQVLTNALYYLIRYPEHLSQVRSELSGLEDIRNYKSLQYLTHFNAIIKETLRLNPRREDCFVNATDFIPERFSTKPELILDKKAWQPWSLGEYQCVGKNLGLMEIRVALALLVMQFDWEFAPGEDGQQMFEGLLDFFTTVPGPLNVVIKERSIAPTE</sequence>
<dbReference type="Pfam" id="PF00067">
    <property type="entry name" value="p450"/>
    <property type="match status" value="2"/>
</dbReference>
<accession>A0AAD6CVK9</accession>
<keyword evidence="6" id="KW-0503">Monooxygenase</keyword>
<evidence type="ECO:0000256" key="3">
    <source>
        <dbReference type="ARBA" id="ARBA00022723"/>
    </source>
</evidence>
<keyword evidence="8" id="KW-0472">Membrane</keyword>
<keyword evidence="7" id="KW-0349">Heme</keyword>
<dbReference type="InterPro" id="IPR002401">
    <property type="entry name" value="Cyt_P450_E_grp-I"/>
</dbReference>
<evidence type="ECO:0000256" key="5">
    <source>
        <dbReference type="ARBA" id="ARBA00023004"/>
    </source>
</evidence>
<dbReference type="GO" id="GO:0043386">
    <property type="term" value="P:mycotoxin biosynthetic process"/>
    <property type="evidence" value="ECO:0007669"/>
    <property type="project" value="UniProtKB-ARBA"/>
</dbReference>
<comment type="caution">
    <text evidence="9">The sequence shown here is derived from an EMBL/GenBank/DDBJ whole genome shotgun (WGS) entry which is preliminary data.</text>
</comment>
<feature type="transmembrane region" description="Helical" evidence="8">
    <location>
        <begin position="60"/>
        <end position="82"/>
    </location>
</feature>
<dbReference type="AlphaFoldDB" id="A0AAD6CVK9"/>
<evidence type="ECO:0000256" key="7">
    <source>
        <dbReference type="PIRSR" id="PIRSR602401-1"/>
    </source>
</evidence>
<dbReference type="PANTHER" id="PTHR24305">
    <property type="entry name" value="CYTOCHROME P450"/>
    <property type="match status" value="1"/>
</dbReference>
<dbReference type="GO" id="GO:0005506">
    <property type="term" value="F:iron ion binding"/>
    <property type="evidence" value="ECO:0007669"/>
    <property type="project" value="InterPro"/>
</dbReference>
<dbReference type="GO" id="GO:0004497">
    <property type="term" value="F:monooxygenase activity"/>
    <property type="evidence" value="ECO:0007669"/>
    <property type="project" value="InterPro"/>
</dbReference>
<keyword evidence="5 7" id="KW-0408">Iron</keyword>
<proteinExistence type="inferred from homology"/>
<keyword evidence="10" id="KW-1185">Reference proteome</keyword>